<dbReference type="Proteomes" id="UP001596189">
    <property type="component" value="Unassembled WGS sequence"/>
</dbReference>
<dbReference type="EMBL" id="JBHSRD010000004">
    <property type="protein sequence ID" value="MFC6008276.1"/>
    <property type="molecule type" value="Genomic_DNA"/>
</dbReference>
<sequence>MRIYVPTTLVGLQALRGNGFPAPVAAHAVTGELREWYADGDADELEYAANDEAARASLALLRADPAAVRKRVVVAADVPDAAVRPHDGGRSAVSVSVDVLVSAVASLHVDDAEAEADVRQAVEALDAADAGDDDAQFTVDQAAGYELLWYDVSELDDVLELGHRR</sequence>
<comment type="caution">
    <text evidence="1">The sequence shown here is derived from an EMBL/GenBank/DDBJ whole genome shotgun (WGS) entry which is preliminary data.</text>
</comment>
<dbReference type="InterPro" id="IPR054206">
    <property type="entry name" value="DUF6912"/>
</dbReference>
<reference evidence="2" key="1">
    <citation type="journal article" date="2019" name="Int. J. Syst. Evol. Microbiol.">
        <title>The Global Catalogue of Microorganisms (GCM) 10K type strain sequencing project: providing services to taxonomists for standard genome sequencing and annotation.</title>
        <authorList>
            <consortium name="The Broad Institute Genomics Platform"/>
            <consortium name="The Broad Institute Genome Sequencing Center for Infectious Disease"/>
            <person name="Wu L."/>
            <person name="Ma J."/>
        </authorList>
    </citation>
    <scope>NUCLEOTIDE SEQUENCE [LARGE SCALE GENOMIC DNA]</scope>
    <source>
        <strain evidence="2">KACC 14249</strain>
    </source>
</reference>
<accession>A0ABW1JFX4</accession>
<gene>
    <name evidence="1" type="ORF">ACFQDO_14155</name>
</gene>
<proteinExistence type="predicted"/>
<name>A0ABW1JFX4_9ACTN</name>
<organism evidence="1 2">
    <name type="scientific">Angustibacter luteus</name>
    <dbReference type="NCBI Taxonomy" id="658456"/>
    <lineage>
        <taxon>Bacteria</taxon>
        <taxon>Bacillati</taxon>
        <taxon>Actinomycetota</taxon>
        <taxon>Actinomycetes</taxon>
        <taxon>Kineosporiales</taxon>
        <taxon>Kineosporiaceae</taxon>
    </lineage>
</organism>
<evidence type="ECO:0000313" key="1">
    <source>
        <dbReference type="EMBL" id="MFC6008276.1"/>
    </source>
</evidence>
<protein>
    <submittedName>
        <fullName evidence="1">DUF6912 family protein</fullName>
    </submittedName>
</protein>
<dbReference type="Pfam" id="PF21853">
    <property type="entry name" value="DUF6912"/>
    <property type="match status" value="1"/>
</dbReference>
<keyword evidence="2" id="KW-1185">Reference proteome</keyword>
<dbReference type="RefSeq" id="WP_345715031.1">
    <property type="nucleotide sequence ID" value="NZ_BAABFP010000002.1"/>
</dbReference>
<evidence type="ECO:0000313" key="2">
    <source>
        <dbReference type="Proteomes" id="UP001596189"/>
    </source>
</evidence>